<sequence>MKISKDDIIILINEHYPNLIQRIEHFDIETTENTCSVRLWMANEDLPKYLIFDKEEGKLHLSHGI</sequence>
<accession>K8W9I9</accession>
<organism evidence="1 2">
    <name type="scientific">Providencia sneebia DSM 19967</name>
    <dbReference type="NCBI Taxonomy" id="1141660"/>
    <lineage>
        <taxon>Bacteria</taxon>
        <taxon>Pseudomonadati</taxon>
        <taxon>Pseudomonadota</taxon>
        <taxon>Gammaproteobacteria</taxon>
        <taxon>Enterobacterales</taxon>
        <taxon>Morganellaceae</taxon>
        <taxon>Providencia</taxon>
    </lineage>
</organism>
<dbReference type="RefSeq" id="WP_008915430.1">
    <property type="nucleotide sequence ID" value="NZ_CM001773.1"/>
</dbReference>
<dbReference type="OrthoDB" id="6445814at2"/>
<gene>
    <name evidence="1" type="ORF">OO7_08015</name>
</gene>
<dbReference type="AlphaFoldDB" id="K8W9I9"/>
<evidence type="ECO:0000313" key="1">
    <source>
        <dbReference type="EMBL" id="EKT57318.1"/>
    </source>
</evidence>
<dbReference type="EMBL" id="AKKN01000008">
    <property type="protein sequence ID" value="EKT57318.1"/>
    <property type="molecule type" value="Genomic_DNA"/>
</dbReference>
<protein>
    <submittedName>
        <fullName evidence="1">Uncharacterized protein</fullName>
    </submittedName>
</protein>
<evidence type="ECO:0000313" key="2">
    <source>
        <dbReference type="Proteomes" id="UP000010290"/>
    </source>
</evidence>
<dbReference type="HOGENOM" id="CLU_2846374_0_0_6"/>
<proteinExistence type="predicted"/>
<reference evidence="1 2" key="1">
    <citation type="journal article" date="2012" name="BMC Genomics">
        <title>Comparative genomics of bacteria in the genus Providencia isolated from wild Drosophila melanogaster.</title>
        <authorList>
            <person name="Galac M.R."/>
            <person name="Lazzaro B.P."/>
        </authorList>
    </citation>
    <scope>NUCLEOTIDE SEQUENCE [LARGE SCALE GENOMIC DNA]</scope>
    <source>
        <strain evidence="1 2">DSM 19967</strain>
    </source>
</reference>
<dbReference type="PATRIC" id="fig|1141660.3.peg.1603"/>
<keyword evidence="2" id="KW-1185">Reference proteome</keyword>
<comment type="caution">
    <text evidence="1">The sequence shown here is derived from an EMBL/GenBank/DDBJ whole genome shotgun (WGS) entry which is preliminary data.</text>
</comment>
<name>K8W9I9_9GAMM</name>
<dbReference type="Proteomes" id="UP000010290">
    <property type="component" value="Chromosome"/>
</dbReference>